<feature type="compositionally biased region" description="Basic and acidic residues" evidence="1">
    <location>
        <begin position="100"/>
        <end position="115"/>
    </location>
</feature>
<name>A0ABR3FTJ2_9AGAR</name>
<feature type="compositionally biased region" description="Polar residues" evidence="1">
    <location>
        <begin position="1108"/>
        <end position="1117"/>
    </location>
</feature>
<gene>
    <name evidence="2" type="ORF">V5O48_003504</name>
</gene>
<feature type="compositionally biased region" description="Polar residues" evidence="1">
    <location>
        <begin position="563"/>
        <end position="575"/>
    </location>
</feature>
<feature type="compositionally biased region" description="Polar residues" evidence="1">
    <location>
        <begin position="805"/>
        <end position="819"/>
    </location>
</feature>
<evidence type="ECO:0000256" key="1">
    <source>
        <dbReference type="SAM" id="MobiDB-lite"/>
    </source>
</evidence>
<keyword evidence="3" id="KW-1185">Reference proteome</keyword>
<feature type="compositionally biased region" description="Polar residues" evidence="1">
    <location>
        <begin position="466"/>
        <end position="476"/>
    </location>
</feature>
<evidence type="ECO:0000313" key="3">
    <source>
        <dbReference type="Proteomes" id="UP001465976"/>
    </source>
</evidence>
<proteinExistence type="predicted"/>
<sequence length="1117" mass="123150">MAYYRDPYFAAEPFEEASITWKRLGQAGRTGRNEASPEALKAFYADMEKKEIERKLSKRSSKSRGSMFKRKSVKRFPEPPPVPQQRPSPSPTPPNLADSDSVKDMESLEHSERADSVSALSAGRSIIPDPLRALPEWYSKDHNSAAAFRMRYPIYNPIGPRLYRNYHLIPPSELSRKARPPTFFSPSFPPMTTSNHDRSEDPTRLSPHSRTPSGSPSPVATPSSSQTRVADGAVNPRSRKTSQTAHDGVDLLDVPDPWGQNWHHQSPYDVGLGNSMVSAEVEAKNQIRSRRSSMTTRETRRKTITPSPLSQSTSAIHLQVPDMSDGTRVTRKLSKRRTPLWSVMFGGKKHESVSATNSPVEEPETYEDSSRPNPKRTSTVPAPKQARRGSVLGRLAKKFSVTRKSSEPPNQNPQDWQHAQHSEPEPLEHRQSLVQQRQPSPEKIQKRVPPPTVDIAELADEMANQRDPSVLTQGQDRGSYVSVEAPPFSIGRLTIANPDLPISEAGMTPSQGVHPLPPDKHGDLQSELSESPASPSMFSVMQSPLQVANPSPATPVPVDPSTLLLSHQIPNLRSPSPQPPAPIEKSPAPTPSRALSPDPRSSIGSPQPRQSFDDKPLPRPAPSERKSAQSSERQSRRRDPSPDMPPPPPSTTTKPKALPPQQAPSAVPFPAPQNPRKPPAQNYPQAAYIAAVISESDFNHSPLSTASMVVNPPTPQMPDAIAIAPSSAASEDPPPPPPRVPSKRSSRTNEPNKPAREPSPGVSPVTSRETETFKLVRSASGNVYSSTQTITASGEQWEVVEHMNSIANGNNAGESSQGRSAVKLSKRGSRDKERESRERKEKEKERVLKDMERELKEREKESRREQRRQEKEKAKAEKEEKSSRKQRGDETGGRSSSRRGNSFDENNHQRIAESSKQEEHKSSRSKEQKRERRSSKKASQPTTPPVEVNKPQPAPPPPTPGPSTQSLTRNPSTSARPTSEVPPAADLNALRAREMWEMERLYRARSMTDANAAAAIPPSPVSTAQGPAPNWQGGVHGSSHTHFAVQDSFSQDYPYSSAPQIYQSVPTSMYMQPRPISSSALSEEEIFSRPPNPLPAPPRQIASIPNELWTSTSYPVH</sequence>
<feature type="compositionally biased region" description="Low complexity" evidence="1">
    <location>
        <begin position="718"/>
        <end position="731"/>
    </location>
</feature>
<feature type="region of interest" description="Disordered" evidence="1">
    <location>
        <begin position="499"/>
        <end position="683"/>
    </location>
</feature>
<feature type="compositionally biased region" description="Low complexity" evidence="1">
    <location>
        <begin position="180"/>
        <end position="194"/>
    </location>
</feature>
<feature type="compositionally biased region" description="Polar residues" evidence="1">
    <location>
        <begin position="206"/>
        <end position="228"/>
    </location>
</feature>
<feature type="compositionally biased region" description="Polar residues" evidence="1">
    <location>
        <begin position="304"/>
        <end position="316"/>
    </location>
</feature>
<feature type="compositionally biased region" description="Polar residues" evidence="1">
    <location>
        <begin position="526"/>
        <end position="551"/>
    </location>
</feature>
<feature type="compositionally biased region" description="Basic residues" evidence="1">
    <location>
        <begin position="56"/>
        <end position="74"/>
    </location>
</feature>
<feature type="compositionally biased region" description="Pro residues" evidence="1">
    <location>
        <begin position="78"/>
        <end position="94"/>
    </location>
</feature>
<feature type="compositionally biased region" description="Polar residues" evidence="1">
    <location>
        <begin position="371"/>
        <end position="380"/>
    </location>
</feature>
<feature type="compositionally biased region" description="Basic and acidic residues" evidence="1">
    <location>
        <begin position="901"/>
        <end position="930"/>
    </location>
</feature>
<reference evidence="2 3" key="1">
    <citation type="submission" date="2024-02" db="EMBL/GenBank/DDBJ databases">
        <title>A draft genome for the cacao thread blight pathogen Marasmius crinis-equi.</title>
        <authorList>
            <person name="Cohen S.P."/>
            <person name="Baruah I.K."/>
            <person name="Amoako-Attah I."/>
            <person name="Bukari Y."/>
            <person name="Meinhardt L.W."/>
            <person name="Bailey B.A."/>
        </authorList>
    </citation>
    <scope>NUCLEOTIDE SEQUENCE [LARGE SCALE GENOMIC DNA]</scope>
    <source>
        <strain evidence="2 3">GH-76</strain>
    </source>
</reference>
<feature type="region of interest" description="Disordered" evidence="1">
    <location>
        <begin position="349"/>
        <end position="485"/>
    </location>
</feature>
<feature type="region of interest" description="Disordered" evidence="1">
    <location>
        <begin position="801"/>
        <end position="989"/>
    </location>
</feature>
<dbReference type="EMBL" id="JBAHYK010000096">
    <property type="protein sequence ID" value="KAL0578511.1"/>
    <property type="molecule type" value="Genomic_DNA"/>
</dbReference>
<feature type="compositionally biased region" description="Low complexity" evidence="1">
    <location>
        <begin position="937"/>
        <end position="951"/>
    </location>
</feature>
<dbReference type="Proteomes" id="UP001465976">
    <property type="component" value="Unassembled WGS sequence"/>
</dbReference>
<feature type="region of interest" description="Disordered" evidence="1">
    <location>
        <begin position="178"/>
        <end position="263"/>
    </location>
</feature>
<feature type="compositionally biased region" description="Polar residues" evidence="1">
    <location>
        <begin position="963"/>
        <end position="977"/>
    </location>
</feature>
<feature type="compositionally biased region" description="Basic and acidic residues" evidence="1">
    <location>
        <begin position="611"/>
        <end position="641"/>
    </location>
</feature>
<feature type="region of interest" description="Disordered" evidence="1">
    <location>
        <begin position="1073"/>
        <end position="1117"/>
    </location>
</feature>
<feature type="compositionally biased region" description="Basic and acidic residues" evidence="1">
    <location>
        <begin position="418"/>
        <end position="431"/>
    </location>
</feature>
<feature type="compositionally biased region" description="Pro residues" evidence="1">
    <location>
        <begin position="657"/>
        <end position="678"/>
    </location>
</feature>
<feature type="region of interest" description="Disordered" evidence="1">
    <location>
        <begin position="701"/>
        <end position="772"/>
    </location>
</feature>
<organism evidence="2 3">
    <name type="scientific">Marasmius crinis-equi</name>
    <dbReference type="NCBI Taxonomy" id="585013"/>
    <lineage>
        <taxon>Eukaryota</taxon>
        <taxon>Fungi</taxon>
        <taxon>Dikarya</taxon>
        <taxon>Basidiomycota</taxon>
        <taxon>Agaricomycotina</taxon>
        <taxon>Agaricomycetes</taxon>
        <taxon>Agaricomycetidae</taxon>
        <taxon>Agaricales</taxon>
        <taxon>Marasmiineae</taxon>
        <taxon>Marasmiaceae</taxon>
        <taxon>Marasmius</taxon>
    </lineage>
</organism>
<accession>A0ABR3FTJ2</accession>
<protein>
    <submittedName>
        <fullName evidence="2">Uncharacterized protein</fullName>
    </submittedName>
</protein>
<feature type="compositionally biased region" description="Polar residues" evidence="1">
    <location>
        <begin position="407"/>
        <end position="417"/>
    </location>
</feature>
<feature type="compositionally biased region" description="Basic and acidic residues" evidence="1">
    <location>
        <begin position="828"/>
        <end position="892"/>
    </location>
</feature>
<feature type="compositionally biased region" description="Pro residues" evidence="1">
    <location>
        <begin position="952"/>
        <end position="961"/>
    </location>
</feature>
<evidence type="ECO:0000313" key="2">
    <source>
        <dbReference type="EMBL" id="KAL0578511.1"/>
    </source>
</evidence>
<feature type="region of interest" description="Disordered" evidence="1">
    <location>
        <begin position="52"/>
        <end position="119"/>
    </location>
</feature>
<comment type="caution">
    <text evidence="2">The sequence shown here is derived from an EMBL/GenBank/DDBJ whole genome shotgun (WGS) entry which is preliminary data.</text>
</comment>
<feature type="region of interest" description="Disordered" evidence="1">
    <location>
        <begin position="282"/>
        <end position="333"/>
    </location>
</feature>